<evidence type="ECO:0000313" key="2">
    <source>
        <dbReference type="EMBL" id="KAK3308215.1"/>
    </source>
</evidence>
<dbReference type="PANTHER" id="PTHR35567:SF1">
    <property type="entry name" value="CONSERVED FUNGAL PROTEIN (AFU_ORTHOLOGUE AFUA_1G14230)"/>
    <property type="match status" value="1"/>
</dbReference>
<dbReference type="EMBL" id="JAUDZG010000002">
    <property type="protein sequence ID" value="KAK3308215.1"/>
    <property type="molecule type" value="Genomic_DNA"/>
</dbReference>
<evidence type="ECO:0000256" key="1">
    <source>
        <dbReference type="SAM" id="SignalP"/>
    </source>
</evidence>
<comment type="caution">
    <text evidence="2">The sequence shown here is derived from an EMBL/GenBank/DDBJ whole genome shotgun (WGS) entry which is preliminary data.</text>
</comment>
<evidence type="ECO:0000313" key="3">
    <source>
        <dbReference type="Proteomes" id="UP001273166"/>
    </source>
</evidence>
<dbReference type="PANTHER" id="PTHR35567">
    <property type="entry name" value="MALATE DEHYDROGENASE (AFU_ORTHOLOGUE AFUA_2G13800)"/>
    <property type="match status" value="1"/>
</dbReference>
<proteinExistence type="predicted"/>
<dbReference type="RefSeq" id="XP_062723995.1">
    <property type="nucleotide sequence ID" value="XM_062861363.1"/>
</dbReference>
<reference evidence="2" key="1">
    <citation type="journal article" date="2023" name="Mol. Phylogenet. Evol.">
        <title>Genome-scale phylogeny and comparative genomics of the fungal order Sordariales.</title>
        <authorList>
            <person name="Hensen N."/>
            <person name="Bonometti L."/>
            <person name="Westerberg I."/>
            <person name="Brannstrom I.O."/>
            <person name="Guillou S."/>
            <person name="Cros-Aarteil S."/>
            <person name="Calhoun S."/>
            <person name="Haridas S."/>
            <person name="Kuo A."/>
            <person name="Mondo S."/>
            <person name="Pangilinan J."/>
            <person name="Riley R."/>
            <person name="LaButti K."/>
            <person name="Andreopoulos B."/>
            <person name="Lipzen A."/>
            <person name="Chen C."/>
            <person name="Yan M."/>
            <person name="Daum C."/>
            <person name="Ng V."/>
            <person name="Clum A."/>
            <person name="Steindorff A."/>
            <person name="Ohm R.A."/>
            <person name="Martin F."/>
            <person name="Silar P."/>
            <person name="Natvig D.O."/>
            <person name="Lalanne C."/>
            <person name="Gautier V."/>
            <person name="Ament-Velasquez S.L."/>
            <person name="Kruys A."/>
            <person name="Hutchinson M.I."/>
            <person name="Powell A.J."/>
            <person name="Barry K."/>
            <person name="Miller A.N."/>
            <person name="Grigoriev I.V."/>
            <person name="Debuchy R."/>
            <person name="Gladieux P."/>
            <person name="Hiltunen Thoren M."/>
            <person name="Johannesson H."/>
        </authorList>
    </citation>
    <scope>NUCLEOTIDE SEQUENCE</scope>
    <source>
        <strain evidence="2">CBS 333.67</strain>
    </source>
</reference>
<feature type="chain" id="PRO_5042496525" description="Malate dehydrogenase" evidence="1">
    <location>
        <begin position="18"/>
        <end position="272"/>
    </location>
</feature>
<dbReference type="InterPro" id="IPR021851">
    <property type="entry name" value="DUF3455"/>
</dbReference>
<feature type="signal peptide" evidence="1">
    <location>
        <begin position="1"/>
        <end position="17"/>
    </location>
</feature>
<gene>
    <name evidence="2" type="ORF">B0T15DRAFT_101601</name>
</gene>
<dbReference type="Pfam" id="PF11937">
    <property type="entry name" value="DUF3455"/>
    <property type="match status" value="1"/>
</dbReference>
<reference evidence="2" key="2">
    <citation type="submission" date="2023-06" db="EMBL/GenBank/DDBJ databases">
        <authorList>
            <consortium name="Lawrence Berkeley National Laboratory"/>
            <person name="Mondo S.J."/>
            <person name="Hensen N."/>
            <person name="Bonometti L."/>
            <person name="Westerberg I."/>
            <person name="Brannstrom I.O."/>
            <person name="Guillou S."/>
            <person name="Cros-Aarteil S."/>
            <person name="Calhoun S."/>
            <person name="Haridas S."/>
            <person name="Kuo A."/>
            <person name="Pangilinan J."/>
            <person name="Riley R."/>
            <person name="Labutti K."/>
            <person name="Andreopoulos B."/>
            <person name="Lipzen A."/>
            <person name="Chen C."/>
            <person name="Yanf M."/>
            <person name="Daum C."/>
            <person name="Ng V."/>
            <person name="Clum A."/>
            <person name="Steindorff A."/>
            <person name="Ohm R."/>
            <person name="Martin F."/>
            <person name="Silar P."/>
            <person name="Natvig D."/>
            <person name="Lalanne C."/>
            <person name="Gautier V."/>
            <person name="Ament-Velasquez S.L."/>
            <person name="Kruys A."/>
            <person name="Hutchinson M.I."/>
            <person name="Powell A.J."/>
            <person name="Barry K."/>
            <person name="Miller A.N."/>
            <person name="Grigoriev I.V."/>
            <person name="Debuchy R."/>
            <person name="Gladieux P."/>
            <person name="Thoren M.H."/>
            <person name="Johannesson H."/>
        </authorList>
    </citation>
    <scope>NUCLEOTIDE SEQUENCE</scope>
    <source>
        <strain evidence="2">CBS 333.67</strain>
    </source>
</reference>
<name>A0AAJ0GYQ9_9PEZI</name>
<accession>A0AAJ0GYQ9</accession>
<dbReference type="AlphaFoldDB" id="A0AAJ0GYQ9"/>
<sequence>MHASLLFLSTLGVSVWAAPTYPRIDADASVPDSIRTVSEYFNLLATKVRESRLQDAVPVCDLSHLSLPAGTVILNRTHRNHRTDKPPAASGLPPPSEGVTLKHIAIGRGTQNYTCNTNNPSEAPKAVGAVATLYNASCIVATNADLATTLARASLHFQLSQSEATQKLAPSNLAISGRHFFTGDGTPFFNLDVSAAWKLGEIPCGKNGSMPAPADAPKGLAGETAVPWLKLNAKQGATGGLQEVYRVQTVGGSAPTTCDGMPASFEVQYATE</sequence>
<protein>
    <recommendedName>
        <fullName evidence="4">Malate dehydrogenase</fullName>
    </recommendedName>
</protein>
<dbReference type="Proteomes" id="UP001273166">
    <property type="component" value="Unassembled WGS sequence"/>
</dbReference>
<keyword evidence="3" id="KW-1185">Reference proteome</keyword>
<dbReference type="GeneID" id="87880192"/>
<evidence type="ECO:0008006" key="4">
    <source>
        <dbReference type="Google" id="ProtNLM"/>
    </source>
</evidence>
<organism evidence="2 3">
    <name type="scientific">Chaetomium strumarium</name>
    <dbReference type="NCBI Taxonomy" id="1170767"/>
    <lineage>
        <taxon>Eukaryota</taxon>
        <taxon>Fungi</taxon>
        <taxon>Dikarya</taxon>
        <taxon>Ascomycota</taxon>
        <taxon>Pezizomycotina</taxon>
        <taxon>Sordariomycetes</taxon>
        <taxon>Sordariomycetidae</taxon>
        <taxon>Sordariales</taxon>
        <taxon>Chaetomiaceae</taxon>
        <taxon>Chaetomium</taxon>
    </lineage>
</organism>
<keyword evidence="1" id="KW-0732">Signal</keyword>